<feature type="transmembrane region" description="Helical" evidence="6">
    <location>
        <begin position="307"/>
        <end position="330"/>
    </location>
</feature>
<feature type="transmembrane region" description="Helical" evidence="6">
    <location>
        <begin position="63"/>
        <end position="80"/>
    </location>
</feature>
<comment type="subcellular location">
    <subcellularLocation>
        <location evidence="1">Cell membrane</location>
        <topology evidence="1">Multi-pass membrane protein</topology>
    </subcellularLocation>
</comment>
<dbReference type="EMBL" id="CP146203">
    <property type="protein sequence ID" value="XBH20312.1"/>
    <property type="molecule type" value="Genomic_DNA"/>
</dbReference>
<keyword evidence="4 6" id="KW-1133">Transmembrane helix</keyword>
<sequence length="407" mass="42152">MNSGPVAPAQTRSAGPKIPFSLLALALGGFTIGTTEFATMGILTNIASGLGVSIPAAGNAITAYALGVVIGAPIIAVLSARMSRTTLIVWLMGAYSVANLLSAYAQTLEMLMLGRFLAGLPHGVFFGVGAVIGTAIAGANRRGYAMSIMLGGLTIANVVGVPISSWVGENLGWRAAFIAVGVLGFITLMALLLALPKVPAEPGATVGTELKALKNGRLWGVFIACGIGFGGMFTIYSYVKPMAMEEASISVEFVPVILAVFGIGMTVGIFFSGRMMDISVKRTVYVGFFTTIGALIFLGLVGHNSYLFVFGIFLVGLTSQFLALGLQGLLMDLSPTAPSLGAALCHSALNTANANGAFLGGIVITWGFGYLALAWLGVILTVIGMVLVHLVAPKRRPLDIEQLIQDS</sequence>
<evidence type="ECO:0000256" key="4">
    <source>
        <dbReference type="ARBA" id="ARBA00022989"/>
    </source>
</evidence>
<feature type="transmembrane region" description="Helical" evidence="6">
    <location>
        <begin position="251"/>
        <end position="271"/>
    </location>
</feature>
<dbReference type="CDD" id="cd17324">
    <property type="entry name" value="MFS_NepI_like"/>
    <property type="match status" value="1"/>
</dbReference>
<evidence type="ECO:0000313" key="8">
    <source>
        <dbReference type="EMBL" id="XBH20312.1"/>
    </source>
</evidence>
<keyword evidence="5 6" id="KW-0472">Membrane</keyword>
<dbReference type="GO" id="GO:0022857">
    <property type="term" value="F:transmembrane transporter activity"/>
    <property type="evidence" value="ECO:0007669"/>
    <property type="project" value="InterPro"/>
</dbReference>
<dbReference type="PANTHER" id="PTHR43124:SF3">
    <property type="entry name" value="CHLORAMPHENICOL EFFLUX PUMP RV0191"/>
    <property type="match status" value="1"/>
</dbReference>
<feature type="transmembrane region" description="Helical" evidence="6">
    <location>
        <begin position="216"/>
        <end position="239"/>
    </location>
</feature>
<dbReference type="GO" id="GO:0005886">
    <property type="term" value="C:plasma membrane"/>
    <property type="evidence" value="ECO:0007669"/>
    <property type="project" value="UniProtKB-SubCell"/>
</dbReference>
<feature type="transmembrane region" description="Helical" evidence="6">
    <location>
        <begin position="144"/>
        <end position="167"/>
    </location>
</feature>
<gene>
    <name evidence="8" type="ORF">V5R04_08600</name>
</gene>
<dbReference type="InterPro" id="IPR050189">
    <property type="entry name" value="MFS_Efflux_Transporters"/>
</dbReference>
<keyword evidence="3 6" id="KW-0812">Transmembrane</keyword>
<evidence type="ECO:0000256" key="1">
    <source>
        <dbReference type="ARBA" id="ARBA00004651"/>
    </source>
</evidence>
<dbReference type="SUPFAM" id="SSF103473">
    <property type="entry name" value="MFS general substrate transporter"/>
    <property type="match status" value="1"/>
</dbReference>
<organism evidence="8">
    <name type="scientific">Jonesiaceae bacterium BS-20</name>
    <dbReference type="NCBI Taxonomy" id="3120821"/>
    <lineage>
        <taxon>Bacteria</taxon>
        <taxon>Bacillati</taxon>
        <taxon>Actinomycetota</taxon>
        <taxon>Actinomycetes</taxon>
        <taxon>Micrococcales</taxon>
        <taxon>Jonesiaceae</taxon>
    </lineage>
</organism>
<dbReference type="PANTHER" id="PTHR43124">
    <property type="entry name" value="PURINE EFFLUX PUMP PBUE"/>
    <property type="match status" value="1"/>
</dbReference>
<dbReference type="AlphaFoldDB" id="A0AAU7DTE9"/>
<name>A0AAU7DTE9_9MICO</name>
<feature type="transmembrane region" description="Helical" evidence="6">
    <location>
        <begin position="283"/>
        <end position="301"/>
    </location>
</feature>
<feature type="transmembrane region" description="Helical" evidence="6">
    <location>
        <begin position="20"/>
        <end position="43"/>
    </location>
</feature>
<protein>
    <submittedName>
        <fullName evidence="8">MFS transporter</fullName>
    </submittedName>
</protein>
<keyword evidence="2" id="KW-1003">Cell membrane</keyword>
<evidence type="ECO:0000259" key="7">
    <source>
        <dbReference type="PROSITE" id="PS50850"/>
    </source>
</evidence>
<evidence type="ECO:0000256" key="3">
    <source>
        <dbReference type="ARBA" id="ARBA00022692"/>
    </source>
</evidence>
<evidence type="ECO:0000256" key="6">
    <source>
        <dbReference type="SAM" id="Phobius"/>
    </source>
</evidence>
<dbReference type="Gene3D" id="1.20.1250.20">
    <property type="entry name" value="MFS general substrate transporter like domains"/>
    <property type="match status" value="2"/>
</dbReference>
<dbReference type="Pfam" id="PF07690">
    <property type="entry name" value="MFS_1"/>
    <property type="match status" value="1"/>
</dbReference>
<dbReference type="InterPro" id="IPR036259">
    <property type="entry name" value="MFS_trans_sf"/>
</dbReference>
<dbReference type="InterPro" id="IPR011701">
    <property type="entry name" value="MFS"/>
</dbReference>
<feature type="transmembrane region" description="Helical" evidence="6">
    <location>
        <begin position="342"/>
        <end position="366"/>
    </location>
</feature>
<dbReference type="InterPro" id="IPR020846">
    <property type="entry name" value="MFS_dom"/>
</dbReference>
<feature type="transmembrane region" description="Helical" evidence="6">
    <location>
        <begin position="372"/>
        <end position="392"/>
    </location>
</feature>
<proteinExistence type="predicted"/>
<evidence type="ECO:0000256" key="2">
    <source>
        <dbReference type="ARBA" id="ARBA00022475"/>
    </source>
</evidence>
<dbReference type="PROSITE" id="PS50850">
    <property type="entry name" value="MFS"/>
    <property type="match status" value="1"/>
</dbReference>
<feature type="transmembrane region" description="Helical" evidence="6">
    <location>
        <begin position="117"/>
        <end position="137"/>
    </location>
</feature>
<accession>A0AAU7DTE9</accession>
<feature type="transmembrane region" description="Helical" evidence="6">
    <location>
        <begin position="173"/>
        <end position="195"/>
    </location>
</feature>
<evidence type="ECO:0000256" key="5">
    <source>
        <dbReference type="ARBA" id="ARBA00023136"/>
    </source>
</evidence>
<feature type="domain" description="Major facilitator superfamily (MFS) profile" evidence="7">
    <location>
        <begin position="21"/>
        <end position="396"/>
    </location>
</feature>
<feature type="transmembrane region" description="Helical" evidence="6">
    <location>
        <begin position="87"/>
        <end position="105"/>
    </location>
</feature>
<reference evidence="8" key="1">
    <citation type="submission" date="2024-02" db="EMBL/GenBank/DDBJ databases">
        <title>Tomenella chthoni gen. nov. sp. nov., a member of the family Jonesiaceae isolated from bat guano.</title>
        <authorList>
            <person name="Miller S.L."/>
            <person name="King J."/>
            <person name="Sankaranarayanan K."/>
            <person name="Lawson P.A."/>
        </authorList>
    </citation>
    <scope>NUCLEOTIDE SEQUENCE</scope>
    <source>
        <strain evidence="8">BS-20</strain>
    </source>
</reference>